<organism evidence="3 4">
    <name type="scientific">Aromia moschata</name>
    <dbReference type="NCBI Taxonomy" id="1265417"/>
    <lineage>
        <taxon>Eukaryota</taxon>
        <taxon>Metazoa</taxon>
        <taxon>Ecdysozoa</taxon>
        <taxon>Arthropoda</taxon>
        <taxon>Hexapoda</taxon>
        <taxon>Insecta</taxon>
        <taxon>Pterygota</taxon>
        <taxon>Neoptera</taxon>
        <taxon>Endopterygota</taxon>
        <taxon>Coleoptera</taxon>
        <taxon>Polyphaga</taxon>
        <taxon>Cucujiformia</taxon>
        <taxon>Chrysomeloidea</taxon>
        <taxon>Cerambycidae</taxon>
        <taxon>Cerambycinae</taxon>
        <taxon>Callichromatini</taxon>
        <taxon>Aromia</taxon>
    </lineage>
</organism>
<evidence type="ECO:0000313" key="3">
    <source>
        <dbReference type="EMBL" id="KAJ8947076.1"/>
    </source>
</evidence>
<accession>A0AAV8Y8H0</accession>
<dbReference type="PANTHER" id="PTHR13195:SF0">
    <property type="entry name" value="PSEUDOURIDYLATE SYNTHASE TRUB2, MITOCHONDRIAL"/>
    <property type="match status" value="1"/>
</dbReference>
<comment type="caution">
    <text evidence="3">The sequence shown here is derived from an EMBL/GenBank/DDBJ whole genome shotgun (WGS) entry which is preliminary data.</text>
</comment>
<comment type="similarity">
    <text evidence="1">Belongs to the pseudouridine synthase TruB family.</text>
</comment>
<dbReference type="GO" id="GO:0001522">
    <property type="term" value="P:pseudouridine synthesis"/>
    <property type="evidence" value="ECO:0007669"/>
    <property type="project" value="InterPro"/>
</dbReference>
<gene>
    <name evidence="3" type="ORF">NQ318_019971</name>
</gene>
<proteinExistence type="inferred from homology"/>
<protein>
    <recommendedName>
        <fullName evidence="2">Pseudouridine synthase II N-terminal domain-containing protein</fullName>
    </recommendedName>
</protein>
<evidence type="ECO:0000256" key="1">
    <source>
        <dbReference type="ARBA" id="ARBA00008999"/>
    </source>
</evidence>
<dbReference type="SUPFAM" id="SSF55120">
    <property type="entry name" value="Pseudouridine synthase"/>
    <property type="match status" value="1"/>
</dbReference>
<dbReference type="InterPro" id="IPR039048">
    <property type="entry name" value="Trub2"/>
</dbReference>
<dbReference type="GO" id="GO:0003723">
    <property type="term" value="F:RNA binding"/>
    <property type="evidence" value="ECO:0007669"/>
    <property type="project" value="InterPro"/>
</dbReference>
<dbReference type="InterPro" id="IPR020103">
    <property type="entry name" value="PsdUridine_synth_cat_dom_sf"/>
</dbReference>
<dbReference type="GO" id="GO:0009982">
    <property type="term" value="F:pseudouridine synthase activity"/>
    <property type="evidence" value="ECO:0007669"/>
    <property type="project" value="InterPro"/>
</dbReference>
<evidence type="ECO:0000313" key="4">
    <source>
        <dbReference type="Proteomes" id="UP001162162"/>
    </source>
</evidence>
<dbReference type="Pfam" id="PF01509">
    <property type="entry name" value="TruB_N"/>
    <property type="match status" value="1"/>
</dbReference>
<feature type="domain" description="Pseudouridine synthase II N-terminal" evidence="2">
    <location>
        <begin position="82"/>
        <end position="211"/>
    </location>
</feature>
<evidence type="ECO:0000259" key="2">
    <source>
        <dbReference type="Pfam" id="PF01509"/>
    </source>
</evidence>
<dbReference type="Gene3D" id="3.30.2350.10">
    <property type="entry name" value="Pseudouridine synthase"/>
    <property type="match status" value="1"/>
</dbReference>
<name>A0AAV8Y8H0_9CUCU</name>
<dbReference type="GO" id="GO:0006396">
    <property type="term" value="P:RNA processing"/>
    <property type="evidence" value="ECO:0007669"/>
    <property type="project" value="InterPro"/>
</dbReference>
<sequence>MLVRDAETIWNTLKGIICVYKPAESSVRRLRTIIINKICTGLNEMELTVSVRDNFADHPLVVGPRYQEKDLVVSWSNYLGWHSSGILIFGLRRGTSTAKYIRENLPTRAYRIKGTLGQATETGFSDGKVVERSTWKHVQPRNMDRLLSSMQAAHQKKMFEMCGVDMQSQLAYELALRGPIRPANSKLPIIYGLKCVEFEPPHFMIEIQCVNEYETYLASLIHEIGLKLHSTAHCTGIKCIRHSYFTLDDALLMKHWDLQNIITNLEQCNRVLNENDHLVRQESVALRR</sequence>
<dbReference type="EMBL" id="JAPWTK010000170">
    <property type="protein sequence ID" value="KAJ8947076.1"/>
    <property type="molecule type" value="Genomic_DNA"/>
</dbReference>
<keyword evidence="4" id="KW-1185">Reference proteome</keyword>
<dbReference type="PANTHER" id="PTHR13195">
    <property type="entry name" value="PSEUDOURIDINE SYNTHASE-RELATED"/>
    <property type="match status" value="1"/>
</dbReference>
<dbReference type="AlphaFoldDB" id="A0AAV8Y8H0"/>
<dbReference type="InterPro" id="IPR002501">
    <property type="entry name" value="PsdUridine_synth_N"/>
</dbReference>
<reference evidence="3" key="1">
    <citation type="journal article" date="2023" name="Insect Mol. Biol.">
        <title>Genome sequencing provides insights into the evolution of gene families encoding plant cell wall-degrading enzymes in longhorned beetles.</title>
        <authorList>
            <person name="Shin N.R."/>
            <person name="Okamura Y."/>
            <person name="Kirsch R."/>
            <person name="Pauchet Y."/>
        </authorList>
    </citation>
    <scope>NUCLEOTIDE SEQUENCE</scope>
    <source>
        <strain evidence="3">AMC_N1</strain>
    </source>
</reference>
<dbReference type="Proteomes" id="UP001162162">
    <property type="component" value="Unassembled WGS sequence"/>
</dbReference>